<keyword evidence="2" id="KW-1185">Reference proteome</keyword>
<dbReference type="EMBL" id="MU860328">
    <property type="protein sequence ID" value="KAK4234783.1"/>
    <property type="molecule type" value="Genomic_DNA"/>
</dbReference>
<comment type="caution">
    <text evidence="1">The sequence shown here is derived from an EMBL/GenBank/DDBJ whole genome shotgun (WGS) entry which is preliminary data.</text>
</comment>
<dbReference type="PANTHER" id="PTHR14187">
    <property type="entry name" value="ALPHA KINASE/ELONGATION FACTOR 2 KINASE"/>
    <property type="match status" value="1"/>
</dbReference>
<accession>A0AAN7H8V0</accession>
<dbReference type="Gene3D" id="3.30.420.40">
    <property type="match status" value="1"/>
</dbReference>
<sequence>MAAPPTLCVGIDIGVSLPRNPNHPERLAAVRGVLDKIHAATFFPSGVDAVAEYIKRLWADVSEFLTKTLKGISTLDFDPWNVRFVFGVRAVWQEDAVLRMKQAIEKSRILSLSGGRLASFDFVPEPEAAAIAVLPQLLQHRDLKLCRPSPPSVRERPTELQVGDVIVVCDCGGGTVDLISYELESLAPPRIRECVPGEGDLLGDMFLRVTLRRFVKAEVANQVDMRLVDQAILDAEIDRAWEQIILKFAIENGAAIVALQHALGSTNTTAFNQASQDPAPDRVVLRSRVSRYSYGFWNGVGPRGQVTWCIKKGDTLPAVGDPLTVDLPVSAFEASVEDGCPCVPIYQAPANQMPHSACP</sequence>
<reference evidence="1" key="2">
    <citation type="submission" date="2023-05" db="EMBL/GenBank/DDBJ databases">
        <authorList>
            <consortium name="Lawrence Berkeley National Laboratory"/>
            <person name="Steindorff A."/>
            <person name="Hensen N."/>
            <person name="Bonometti L."/>
            <person name="Westerberg I."/>
            <person name="Brannstrom I.O."/>
            <person name="Guillou S."/>
            <person name="Cros-Aarteil S."/>
            <person name="Calhoun S."/>
            <person name="Haridas S."/>
            <person name="Kuo A."/>
            <person name="Mondo S."/>
            <person name="Pangilinan J."/>
            <person name="Riley R."/>
            <person name="Labutti K."/>
            <person name="Andreopoulos B."/>
            <person name="Lipzen A."/>
            <person name="Chen C."/>
            <person name="Yanf M."/>
            <person name="Daum C."/>
            <person name="Ng V."/>
            <person name="Clum A."/>
            <person name="Ohm R."/>
            <person name="Martin F."/>
            <person name="Silar P."/>
            <person name="Natvig D."/>
            <person name="Lalanne C."/>
            <person name="Gautier V."/>
            <person name="Ament-Velasquez S.L."/>
            <person name="Kruys A."/>
            <person name="Hutchinson M.I."/>
            <person name="Powell A.J."/>
            <person name="Barry K."/>
            <person name="Miller A.N."/>
            <person name="Grigoriev I.V."/>
            <person name="Debuchy R."/>
            <person name="Gladieux P."/>
            <person name="Thoren M.H."/>
            <person name="Johannesson H."/>
        </authorList>
    </citation>
    <scope>NUCLEOTIDE SEQUENCE</scope>
    <source>
        <strain evidence="1">CBS 532.94</strain>
    </source>
</reference>
<dbReference type="PANTHER" id="PTHR14187:SF5">
    <property type="entry name" value="HEAT SHOCK 70 KDA PROTEIN 12A"/>
    <property type="match status" value="1"/>
</dbReference>
<dbReference type="CDD" id="cd10170">
    <property type="entry name" value="ASKHA_NBD_HSP70"/>
    <property type="match status" value="1"/>
</dbReference>
<dbReference type="SUPFAM" id="SSF53067">
    <property type="entry name" value="Actin-like ATPase domain"/>
    <property type="match status" value="1"/>
</dbReference>
<dbReference type="InterPro" id="IPR043129">
    <property type="entry name" value="ATPase_NBD"/>
</dbReference>
<dbReference type="AlphaFoldDB" id="A0AAN7H8V0"/>
<protein>
    <submittedName>
        <fullName evidence="1">Uncharacterized protein</fullName>
    </submittedName>
</protein>
<dbReference type="Proteomes" id="UP001303760">
    <property type="component" value="Unassembled WGS sequence"/>
</dbReference>
<reference evidence="1" key="1">
    <citation type="journal article" date="2023" name="Mol. Phylogenet. Evol.">
        <title>Genome-scale phylogeny and comparative genomics of the fungal order Sordariales.</title>
        <authorList>
            <person name="Hensen N."/>
            <person name="Bonometti L."/>
            <person name="Westerberg I."/>
            <person name="Brannstrom I.O."/>
            <person name="Guillou S."/>
            <person name="Cros-Aarteil S."/>
            <person name="Calhoun S."/>
            <person name="Haridas S."/>
            <person name="Kuo A."/>
            <person name="Mondo S."/>
            <person name="Pangilinan J."/>
            <person name="Riley R."/>
            <person name="LaButti K."/>
            <person name="Andreopoulos B."/>
            <person name="Lipzen A."/>
            <person name="Chen C."/>
            <person name="Yan M."/>
            <person name="Daum C."/>
            <person name="Ng V."/>
            <person name="Clum A."/>
            <person name="Steindorff A."/>
            <person name="Ohm R.A."/>
            <person name="Martin F."/>
            <person name="Silar P."/>
            <person name="Natvig D.O."/>
            <person name="Lalanne C."/>
            <person name="Gautier V."/>
            <person name="Ament-Velasquez S.L."/>
            <person name="Kruys A."/>
            <person name="Hutchinson M.I."/>
            <person name="Powell A.J."/>
            <person name="Barry K."/>
            <person name="Miller A.N."/>
            <person name="Grigoriev I.V."/>
            <person name="Debuchy R."/>
            <person name="Gladieux P."/>
            <person name="Hiltunen Thoren M."/>
            <person name="Johannesson H."/>
        </authorList>
    </citation>
    <scope>NUCLEOTIDE SEQUENCE</scope>
    <source>
        <strain evidence="1">CBS 532.94</strain>
    </source>
</reference>
<proteinExistence type="predicted"/>
<evidence type="ECO:0000313" key="1">
    <source>
        <dbReference type="EMBL" id="KAK4234783.1"/>
    </source>
</evidence>
<gene>
    <name evidence="1" type="ORF">C8A03DRAFT_37410</name>
</gene>
<evidence type="ECO:0000313" key="2">
    <source>
        <dbReference type="Proteomes" id="UP001303760"/>
    </source>
</evidence>
<name>A0AAN7H8V0_9PEZI</name>
<organism evidence="1 2">
    <name type="scientific">Achaetomium macrosporum</name>
    <dbReference type="NCBI Taxonomy" id="79813"/>
    <lineage>
        <taxon>Eukaryota</taxon>
        <taxon>Fungi</taxon>
        <taxon>Dikarya</taxon>
        <taxon>Ascomycota</taxon>
        <taxon>Pezizomycotina</taxon>
        <taxon>Sordariomycetes</taxon>
        <taxon>Sordariomycetidae</taxon>
        <taxon>Sordariales</taxon>
        <taxon>Chaetomiaceae</taxon>
        <taxon>Achaetomium</taxon>
    </lineage>
</organism>